<dbReference type="Pfam" id="PF00085">
    <property type="entry name" value="Thioredoxin"/>
    <property type="match status" value="1"/>
</dbReference>
<dbReference type="Proteomes" id="UP000682134">
    <property type="component" value="Unassembled WGS sequence"/>
</dbReference>
<dbReference type="SUPFAM" id="SSF52833">
    <property type="entry name" value="Thioredoxin-like"/>
    <property type="match status" value="1"/>
</dbReference>
<feature type="domain" description="Thioredoxin" evidence="1">
    <location>
        <begin position="5"/>
        <end position="86"/>
    </location>
</feature>
<dbReference type="InterPro" id="IPR036249">
    <property type="entry name" value="Thioredoxin-like_sf"/>
</dbReference>
<dbReference type="InterPro" id="IPR013766">
    <property type="entry name" value="Thioredoxin_domain"/>
</dbReference>
<dbReference type="EMBL" id="JAGIYQ010000006">
    <property type="protein sequence ID" value="MBP0725642.1"/>
    <property type="molecule type" value="Genomic_DNA"/>
</dbReference>
<keyword evidence="3" id="KW-1185">Reference proteome</keyword>
<dbReference type="RefSeq" id="WP_209405429.1">
    <property type="nucleotide sequence ID" value="NZ_JAGIYQ010000006.1"/>
</dbReference>
<organism evidence="2 3">
    <name type="scientific">Gottfriedia endophytica</name>
    <dbReference type="NCBI Taxonomy" id="2820819"/>
    <lineage>
        <taxon>Bacteria</taxon>
        <taxon>Bacillati</taxon>
        <taxon>Bacillota</taxon>
        <taxon>Bacilli</taxon>
        <taxon>Bacillales</taxon>
        <taxon>Bacillaceae</taxon>
        <taxon>Gottfriedia</taxon>
    </lineage>
</organism>
<comment type="caution">
    <text evidence="2">The sequence shown here is derived from an EMBL/GenBank/DDBJ whole genome shotgun (WGS) entry which is preliminary data.</text>
</comment>
<proteinExistence type="predicted"/>
<sequence length="106" mass="12306">MQQWTREELTKQMSLNQTTIVYIYTSLCGTCQVASKMLTIIEELLPNLPIGQINVNDIKNEVHNWEVESVPCLLFLENGEMINKIYAFHSVPYLMELLKPFEIKNS</sequence>
<reference evidence="2" key="1">
    <citation type="submission" date="2021-04" db="EMBL/GenBank/DDBJ databases">
        <title>Genome seq and assembly of Bacillus sp.</title>
        <authorList>
            <person name="Chhetri G."/>
        </authorList>
    </citation>
    <scope>NUCLEOTIDE SEQUENCE</scope>
    <source>
        <strain evidence="2">RG28</strain>
    </source>
</reference>
<evidence type="ECO:0000313" key="3">
    <source>
        <dbReference type="Proteomes" id="UP000682134"/>
    </source>
</evidence>
<dbReference type="CDD" id="cd02947">
    <property type="entry name" value="TRX_family"/>
    <property type="match status" value="1"/>
</dbReference>
<gene>
    <name evidence="2" type="ORF">J5Y03_10715</name>
</gene>
<evidence type="ECO:0000313" key="2">
    <source>
        <dbReference type="EMBL" id="MBP0725642.1"/>
    </source>
</evidence>
<accession>A0A940SGZ5</accession>
<evidence type="ECO:0000259" key="1">
    <source>
        <dbReference type="Pfam" id="PF00085"/>
    </source>
</evidence>
<dbReference type="Gene3D" id="3.40.30.10">
    <property type="entry name" value="Glutaredoxin"/>
    <property type="match status" value="1"/>
</dbReference>
<protein>
    <submittedName>
        <fullName evidence="2">Thioredoxin family protein</fullName>
    </submittedName>
</protein>
<name>A0A940SGZ5_9BACI</name>
<dbReference type="AlphaFoldDB" id="A0A940SGZ5"/>